<dbReference type="EMBL" id="CP045895">
    <property type="protein sequence ID" value="QQP48723.1"/>
    <property type="molecule type" value="Genomic_DNA"/>
</dbReference>
<evidence type="ECO:0000313" key="3">
    <source>
        <dbReference type="Proteomes" id="UP000595437"/>
    </source>
</evidence>
<evidence type="ECO:0000313" key="2">
    <source>
        <dbReference type="EMBL" id="QQP48723.1"/>
    </source>
</evidence>
<reference evidence="3" key="1">
    <citation type="submission" date="2021-01" db="EMBL/GenBank/DDBJ databases">
        <title>Caligus Genome Assembly.</title>
        <authorList>
            <person name="Gallardo-Escarate C."/>
        </authorList>
    </citation>
    <scope>NUCLEOTIDE SEQUENCE [LARGE SCALE GENOMIC DNA]</scope>
</reference>
<protein>
    <submittedName>
        <fullName evidence="2">Neuron navigator 2like</fullName>
    </submittedName>
</protein>
<feature type="compositionally biased region" description="Polar residues" evidence="1">
    <location>
        <begin position="1"/>
        <end position="27"/>
    </location>
</feature>
<gene>
    <name evidence="2" type="ORF">FKW44_009127</name>
</gene>
<proteinExistence type="predicted"/>
<sequence length="68" mass="7787">MSSWLQKQSNPKLYRQHSSSSIPLSKTAQKEQKPILEIYTDWANHYLDKLRAGLKSGVSQVSSQMGFF</sequence>
<dbReference type="AlphaFoldDB" id="A0A7T8HEP8"/>
<evidence type="ECO:0000256" key="1">
    <source>
        <dbReference type="SAM" id="MobiDB-lite"/>
    </source>
</evidence>
<organism evidence="2 3">
    <name type="scientific">Caligus rogercresseyi</name>
    <name type="common">Sea louse</name>
    <dbReference type="NCBI Taxonomy" id="217165"/>
    <lineage>
        <taxon>Eukaryota</taxon>
        <taxon>Metazoa</taxon>
        <taxon>Ecdysozoa</taxon>
        <taxon>Arthropoda</taxon>
        <taxon>Crustacea</taxon>
        <taxon>Multicrustacea</taxon>
        <taxon>Hexanauplia</taxon>
        <taxon>Copepoda</taxon>
        <taxon>Siphonostomatoida</taxon>
        <taxon>Caligidae</taxon>
        <taxon>Caligus</taxon>
    </lineage>
</organism>
<accession>A0A7T8HEP8</accession>
<dbReference type="OrthoDB" id="2161974at2759"/>
<dbReference type="Proteomes" id="UP000595437">
    <property type="component" value="Chromosome 6"/>
</dbReference>
<name>A0A7T8HEP8_CALRO</name>
<feature type="region of interest" description="Disordered" evidence="1">
    <location>
        <begin position="1"/>
        <end position="30"/>
    </location>
</feature>
<keyword evidence="3" id="KW-1185">Reference proteome</keyword>